<feature type="signal peptide" evidence="3">
    <location>
        <begin position="1"/>
        <end position="21"/>
    </location>
</feature>
<keyword evidence="2" id="KW-0472">Membrane</keyword>
<accession>A0A8K0TLH7</accession>
<dbReference type="EMBL" id="JAGPXD010000001">
    <property type="protein sequence ID" value="KAH7374544.1"/>
    <property type="molecule type" value="Genomic_DNA"/>
</dbReference>
<keyword evidence="2" id="KW-0812">Transmembrane</keyword>
<evidence type="ECO:0000256" key="2">
    <source>
        <dbReference type="SAM" id="Phobius"/>
    </source>
</evidence>
<gene>
    <name evidence="4" type="ORF">B0T11DRAFT_334115</name>
</gene>
<organism evidence="4 5">
    <name type="scientific">Plectosphaerella cucumerina</name>
    <dbReference type="NCBI Taxonomy" id="40658"/>
    <lineage>
        <taxon>Eukaryota</taxon>
        <taxon>Fungi</taxon>
        <taxon>Dikarya</taxon>
        <taxon>Ascomycota</taxon>
        <taxon>Pezizomycotina</taxon>
        <taxon>Sordariomycetes</taxon>
        <taxon>Hypocreomycetidae</taxon>
        <taxon>Glomerellales</taxon>
        <taxon>Plectosphaerellaceae</taxon>
        <taxon>Plectosphaerella</taxon>
    </lineage>
</organism>
<sequence>PASHASCALDALLSLPVTVVAQTSIIALPSPSLSLLAVAIAPTAHDTRLRRNTPRGSPHVAVARQTSVKVSRHPDHLTHDVRAQESHWYVTDSKLKPP</sequence>
<feature type="transmembrane region" description="Helical" evidence="2">
    <location>
        <begin position="19"/>
        <end position="41"/>
    </location>
</feature>
<evidence type="ECO:0000313" key="5">
    <source>
        <dbReference type="Proteomes" id="UP000813385"/>
    </source>
</evidence>
<keyword evidence="2" id="KW-1133">Transmembrane helix</keyword>
<dbReference type="Proteomes" id="UP000813385">
    <property type="component" value="Unassembled WGS sequence"/>
</dbReference>
<evidence type="ECO:0000256" key="3">
    <source>
        <dbReference type="SAM" id="SignalP"/>
    </source>
</evidence>
<feature type="non-terminal residue" evidence="4">
    <location>
        <position position="1"/>
    </location>
</feature>
<feature type="chain" id="PRO_5035423578" evidence="3">
    <location>
        <begin position="22"/>
        <end position="98"/>
    </location>
</feature>
<protein>
    <submittedName>
        <fullName evidence="4">Uncharacterized protein</fullName>
    </submittedName>
</protein>
<feature type="non-terminal residue" evidence="4">
    <location>
        <position position="98"/>
    </location>
</feature>
<reference evidence="4" key="1">
    <citation type="journal article" date="2021" name="Nat. Commun.">
        <title>Genetic determinants of endophytism in the Arabidopsis root mycobiome.</title>
        <authorList>
            <person name="Mesny F."/>
            <person name="Miyauchi S."/>
            <person name="Thiergart T."/>
            <person name="Pickel B."/>
            <person name="Atanasova L."/>
            <person name="Karlsson M."/>
            <person name="Huettel B."/>
            <person name="Barry K.W."/>
            <person name="Haridas S."/>
            <person name="Chen C."/>
            <person name="Bauer D."/>
            <person name="Andreopoulos W."/>
            <person name="Pangilinan J."/>
            <person name="LaButti K."/>
            <person name="Riley R."/>
            <person name="Lipzen A."/>
            <person name="Clum A."/>
            <person name="Drula E."/>
            <person name="Henrissat B."/>
            <person name="Kohler A."/>
            <person name="Grigoriev I.V."/>
            <person name="Martin F.M."/>
            <person name="Hacquard S."/>
        </authorList>
    </citation>
    <scope>NUCLEOTIDE SEQUENCE</scope>
    <source>
        <strain evidence="4">MPI-CAGE-AT-0016</strain>
    </source>
</reference>
<evidence type="ECO:0000313" key="4">
    <source>
        <dbReference type="EMBL" id="KAH7374544.1"/>
    </source>
</evidence>
<keyword evidence="5" id="KW-1185">Reference proteome</keyword>
<name>A0A8K0TLH7_9PEZI</name>
<comment type="caution">
    <text evidence="4">The sequence shown here is derived from an EMBL/GenBank/DDBJ whole genome shotgun (WGS) entry which is preliminary data.</text>
</comment>
<feature type="region of interest" description="Disordered" evidence="1">
    <location>
        <begin position="48"/>
        <end position="74"/>
    </location>
</feature>
<keyword evidence="3" id="KW-0732">Signal</keyword>
<evidence type="ECO:0000256" key="1">
    <source>
        <dbReference type="SAM" id="MobiDB-lite"/>
    </source>
</evidence>
<proteinExistence type="predicted"/>
<dbReference type="AlphaFoldDB" id="A0A8K0TLH7"/>